<name>A0ABR3D0A6_NEUIN</name>
<evidence type="ECO:0000313" key="5">
    <source>
        <dbReference type="Proteomes" id="UP001451303"/>
    </source>
</evidence>
<evidence type="ECO:0000256" key="2">
    <source>
        <dbReference type="SAM" id="MobiDB-lite"/>
    </source>
</evidence>
<organism evidence="4 5">
    <name type="scientific">Neurospora intermedia</name>
    <dbReference type="NCBI Taxonomy" id="5142"/>
    <lineage>
        <taxon>Eukaryota</taxon>
        <taxon>Fungi</taxon>
        <taxon>Dikarya</taxon>
        <taxon>Ascomycota</taxon>
        <taxon>Pezizomycotina</taxon>
        <taxon>Sordariomycetes</taxon>
        <taxon>Sordariomycetidae</taxon>
        <taxon>Sordariales</taxon>
        <taxon>Sordariaceae</taxon>
        <taxon>Neurospora</taxon>
    </lineage>
</organism>
<dbReference type="InterPro" id="IPR036864">
    <property type="entry name" value="Zn2-C6_fun-type_DNA-bd_sf"/>
</dbReference>
<feature type="domain" description="Zn(2)-C6 fungal-type" evidence="3">
    <location>
        <begin position="15"/>
        <end position="45"/>
    </location>
</feature>
<dbReference type="Pfam" id="PF00172">
    <property type="entry name" value="Zn_clus"/>
    <property type="match status" value="1"/>
</dbReference>
<dbReference type="PANTHER" id="PTHR37534">
    <property type="entry name" value="TRANSCRIPTIONAL ACTIVATOR PROTEIN UGA3"/>
    <property type="match status" value="1"/>
</dbReference>
<evidence type="ECO:0000313" key="4">
    <source>
        <dbReference type="EMBL" id="KAL0466130.1"/>
    </source>
</evidence>
<sequence length="596" mass="67357">MPSSAISPKPLSTFGCENCRQQHLKCDRVTPTCGRCQNTGRQCRRSGLRIRQSPQYTKFSKTQKWVRIERRLEFVDETRKVIYEAATLDSGLDEVDPDIESPILSDQSLLQGFSQSSISETPNGQENPRRFPSRQQTLPESPRPSETASEALSPHGSVQLPETVSSSEGHARECSPTDRFIARAGTYHQLYYSKNSAFPIEDPVEAELYRHYVQSLAPWLDLCDPLRSFETIVPQNAANFPLLLKAIYSFSARHKTLTGYFDSVRCSEYYDECLTELRDVLAAYDESGADENLFAATIILRVLEEIDVVDNGTDQEANLLGIHAFVSTGSFFENPSPLSIASFWVGLRQGIYKAVINKRPVGLSVDHILVEQSLARTDCHSVANNAVVHCTRVLNFCFDKGGVCNLEEWNKLWKSNEDWENEHAPFHTPIFKAPDDVPFPQIWYHQSCQVIGVQHHLLAKSYLIRFRHKFSATGTRHQSTLAKRRAEADIQRIVRMLCGIGLGNQWTPPGMFTACMAISAFGASFTQRKDQEAMIDILRKTEKDHARPTKSVQEDMMKAWGWSASTWTPTQVPPWPDTTQYATNLNMNDSMGYQQA</sequence>
<dbReference type="Proteomes" id="UP001451303">
    <property type="component" value="Unassembled WGS sequence"/>
</dbReference>
<dbReference type="CDD" id="cd00067">
    <property type="entry name" value="GAL4"/>
    <property type="match status" value="1"/>
</dbReference>
<evidence type="ECO:0000256" key="1">
    <source>
        <dbReference type="ARBA" id="ARBA00023242"/>
    </source>
</evidence>
<evidence type="ECO:0000259" key="3">
    <source>
        <dbReference type="PROSITE" id="PS50048"/>
    </source>
</evidence>
<dbReference type="PROSITE" id="PS50048">
    <property type="entry name" value="ZN2_CY6_FUNGAL_2"/>
    <property type="match status" value="1"/>
</dbReference>
<dbReference type="InterPro" id="IPR001138">
    <property type="entry name" value="Zn2Cys6_DnaBD"/>
</dbReference>
<dbReference type="EMBL" id="JAVLET010000014">
    <property type="protein sequence ID" value="KAL0466130.1"/>
    <property type="molecule type" value="Genomic_DNA"/>
</dbReference>
<comment type="caution">
    <text evidence="4">The sequence shown here is derived from an EMBL/GenBank/DDBJ whole genome shotgun (WGS) entry which is preliminary data.</text>
</comment>
<dbReference type="PANTHER" id="PTHR37534:SF3">
    <property type="entry name" value="ZN(II)2CYS6 TRANSCRIPTION FACTOR (EUROFUNG)"/>
    <property type="match status" value="1"/>
</dbReference>
<dbReference type="PROSITE" id="PS00463">
    <property type="entry name" value="ZN2_CY6_FUNGAL_1"/>
    <property type="match status" value="1"/>
</dbReference>
<dbReference type="Gene3D" id="4.10.240.10">
    <property type="entry name" value="Zn(2)-C6 fungal-type DNA-binding domain"/>
    <property type="match status" value="1"/>
</dbReference>
<dbReference type="SUPFAM" id="SSF57701">
    <property type="entry name" value="Zn2/Cys6 DNA-binding domain"/>
    <property type="match status" value="1"/>
</dbReference>
<proteinExistence type="predicted"/>
<feature type="region of interest" description="Disordered" evidence="2">
    <location>
        <begin position="116"/>
        <end position="173"/>
    </location>
</feature>
<reference evidence="4 5" key="1">
    <citation type="submission" date="2023-09" db="EMBL/GenBank/DDBJ databases">
        <title>Multi-omics analysis of a traditional fermented food reveals byproduct-associated fungal strains for waste-to-food upcycling.</title>
        <authorList>
            <consortium name="Lawrence Berkeley National Laboratory"/>
            <person name="Rekdal V.M."/>
            <person name="Villalobos-Escobedo J.M."/>
            <person name="Rodriguez-Valeron N."/>
            <person name="Garcia M.O."/>
            <person name="Vasquez D.P."/>
            <person name="Damayanti I."/>
            <person name="Sorensen P.M."/>
            <person name="Baidoo E.E."/>
            <person name="De Carvalho A.C."/>
            <person name="Riley R."/>
            <person name="Lipzen A."/>
            <person name="He G."/>
            <person name="Yan M."/>
            <person name="Haridas S."/>
            <person name="Daum C."/>
            <person name="Yoshinaga Y."/>
            <person name="Ng V."/>
            <person name="Grigoriev I.V."/>
            <person name="Munk R."/>
            <person name="Nuraida L."/>
            <person name="Wijaya C.H."/>
            <person name="Morales P.-C."/>
            <person name="Keasling J.D."/>
        </authorList>
    </citation>
    <scope>NUCLEOTIDE SEQUENCE [LARGE SCALE GENOMIC DNA]</scope>
    <source>
        <strain evidence="4 5">FGSC 2613</strain>
    </source>
</reference>
<protein>
    <recommendedName>
        <fullName evidence="3">Zn(2)-C6 fungal-type domain-containing protein</fullName>
    </recommendedName>
</protein>
<dbReference type="SMART" id="SM00066">
    <property type="entry name" value="GAL4"/>
    <property type="match status" value="1"/>
</dbReference>
<feature type="compositionally biased region" description="Polar residues" evidence="2">
    <location>
        <begin position="133"/>
        <end position="150"/>
    </location>
</feature>
<feature type="compositionally biased region" description="Polar residues" evidence="2">
    <location>
        <begin position="116"/>
        <end position="126"/>
    </location>
</feature>
<keyword evidence="1" id="KW-0539">Nucleus</keyword>
<accession>A0ABR3D0A6</accession>
<gene>
    <name evidence="4" type="ORF">QR685DRAFT_575733</name>
</gene>
<keyword evidence="5" id="KW-1185">Reference proteome</keyword>